<comment type="function">
    <text evidence="8">Required for H(+) efflux immediately after light irradiation to form a rapid H(+) concentration gradient across the thylakoid membranes. Together with PxcL, contributes to transient H(+) uptake following dark to light transition.</text>
</comment>
<dbReference type="Proteomes" id="UP000620559">
    <property type="component" value="Unassembled WGS sequence"/>
</dbReference>
<keyword evidence="3 8" id="KW-0812">Transmembrane</keyword>
<keyword evidence="8" id="KW-1003">Cell membrane</keyword>
<dbReference type="GO" id="GO:0015078">
    <property type="term" value="F:proton transmembrane transporter activity"/>
    <property type="evidence" value="ECO:0007669"/>
    <property type="project" value="UniProtKB-UniRule"/>
</dbReference>
<keyword evidence="4 8" id="KW-0375">Hydrogen ion transport</keyword>
<comment type="subcellular location">
    <subcellularLocation>
        <location evidence="8">Cell inner membrane</location>
        <topology evidence="8">Multi-pass membrane protein</topology>
    </subcellularLocation>
    <subcellularLocation>
        <location evidence="1">Membrane</location>
        <topology evidence="1">Multi-pass membrane protein</topology>
    </subcellularLocation>
</comment>
<feature type="transmembrane region" description="Helical" evidence="8">
    <location>
        <begin position="186"/>
        <end position="204"/>
    </location>
</feature>
<dbReference type="HAMAP" id="MF_01308">
    <property type="entry name" value="CemA_PxcA"/>
    <property type="match status" value="1"/>
</dbReference>
<keyword evidence="2 8" id="KW-0813">Transport</keyword>
<feature type="transmembrane region" description="Helical" evidence="8">
    <location>
        <begin position="284"/>
        <end position="303"/>
    </location>
</feature>
<gene>
    <name evidence="8" type="primary">pxcA</name>
    <name evidence="9" type="ORF">IQ247_27750</name>
</gene>
<keyword evidence="6 8" id="KW-0406">Ion transport</keyword>
<dbReference type="RefSeq" id="WP_193924966.1">
    <property type="nucleotide sequence ID" value="NZ_JADEWL010000165.1"/>
</dbReference>
<dbReference type="PANTHER" id="PTHR33650:SF2">
    <property type="entry name" value="CHLOROPLAST ENVELOPE MEMBRANE PROTEIN"/>
    <property type="match status" value="1"/>
</dbReference>
<protein>
    <recommendedName>
        <fullName evidence="8">Proton extrusion protein PxcA</fullName>
    </recommendedName>
</protein>
<proteinExistence type="inferred from homology"/>
<keyword evidence="8" id="KW-0997">Cell inner membrane</keyword>
<organism evidence="9 10">
    <name type="scientific">Plectonema cf. radiosum LEGE 06105</name>
    <dbReference type="NCBI Taxonomy" id="945769"/>
    <lineage>
        <taxon>Bacteria</taxon>
        <taxon>Bacillati</taxon>
        <taxon>Cyanobacteriota</taxon>
        <taxon>Cyanophyceae</taxon>
        <taxon>Oscillatoriophycideae</taxon>
        <taxon>Oscillatoriales</taxon>
        <taxon>Microcoleaceae</taxon>
        <taxon>Plectonema</taxon>
    </lineage>
</organism>
<evidence type="ECO:0000256" key="3">
    <source>
        <dbReference type="ARBA" id="ARBA00022692"/>
    </source>
</evidence>
<accession>A0A8J7F4R0</accession>
<evidence type="ECO:0000256" key="1">
    <source>
        <dbReference type="ARBA" id="ARBA00004141"/>
    </source>
</evidence>
<dbReference type="AlphaFoldDB" id="A0A8J7F4R0"/>
<evidence type="ECO:0000313" key="10">
    <source>
        <dbReference type="Proteomes" id="UP000620559"/>
    </source>
</evidence>
<dbReference type="GO" id="GO:0005886">
    <property type="term" value="C:plasma membrane"/>
    <property type="evidence" value="ECO:0007669"/>
    <property type="project" value="UniProtKB-SubCell"/>
</dbReference>
<feature type="transmembrane region" description="Helical" evidence="8">
    <location>
        <begin position="368"/>
        <end position="387"/>
    </location>
</feature>
<evidence type="ECO:0000256" key="7">
    <source>
        <dbReference type="ARBA" id="ARBA00023136"/>
    </source>
</evidence>
<keyword evidence="10" id="KW-1185">Reference proteome</keyword>
<evidence type="ECO:0000256" key="4">
    <source>
        <dbReference type="ARBA" id="ARBA00022781"/>
    </source>
</evidence>
<feature type="transmembrane region" description="Helical" evidence="8">
    <location>
        <begin position="329"/>
        <end position="348"/>
    </location>
</feature>
<name>A0A8J7F4R0_9CYAN</name>
<dbReference type="PANTHER" id="PTHR33650">
    <property type="entry name" value="CHLOROPLAST ENVELOPE MEMBRANE PROTEIN-RELATED"/>
    <property type="match status" value="1"/>
</dbReference>
<comment type="caution">
    <text evidence="9">The sequence shown here is derived from an EMBL/GenBank/DDBJ whole genome shotgun (WGS) entry which is preliminary data.</text>
</comment>
<dbReference type="Pfam" id="PF03040">
    <property type="entry name" value="CemA"/>
    <property type="match status" value="1"/>
</dbReference>
<evidence type="ECO:0000256" key="5">
    <source>
        <dbReference type="ARBA" id="ARBA00022989"/>
    </source>
</evidence>
<evidence type="ECO:0000256" key="2">
    <source>
        <dbReference type="ARBA" id="ARBA00022448"/>
    </source>
</evidence>
<evidence type="ECO:0000313" key="9">
    <source>
        <dbReference type="EMBL" id="MBE9216411.1"/>
    </source>
</evidence>
<evidence type="ECO:0000256" key="8">
    <source>
        <dbReference type="HAMAP-Rule" id="MF_01308"/>
    </source>
</evidence>
<sequence length="407" mass="47129">MSKHKTSFFRKIQQNWFLNTPQRALLLAYEAAWRIRDIEEKHFNGRKISSESAEYTASVLSYWQSLLEKNLKIINLRLAEFQRSHSLLKISDQTFISRLKFIDEVTAKYAINREFTSRRLTVNSNSKLENTSDLDEIEVKIAPRKIGLFPGSITRSLQKIIRELSPQAEKQIIQDFQFSSKRTKTALTILATLIIVPFFTYLLSKQLLIYPIVERVRNDATADFFMNSHIQNKALHEFKFYQDKLKFDQLTLQAPPLSSEVIQQKKKEKAIQIAEEYHRQNNSAISNVFADLISLIVFALIIVTSKREIAILKLFIDDTVYGLSDSAKAFLIILITDIFVGFHSPHGWEIILEEFAQHLGITPTRNTIFIFIATFPVILDTVSKYWVFSYLSRISPSALATFKEMNE</sequence>
<comment type="similarity">
    <text evidence="8">Belongs to the CemA family.</text>
</comment>
<dbReference type="EMBL" id="JADEWL010000165">
    <property type="protein sequence ID" value="MBE9216411.1"/>
    <property type="molecule type" value="Genomic_DNA"/>
</dbReference>
<dbReference type="InterPro" id="IPR004282">
    <property type="entry name" value="CemA"/>
</dbReference>
<keyword evidence="7 8" id="KW-0472">Membrane</keyword>
<evidence type="ECO:0000256" key="6">
    <source>
        <dbReference type="ARBA" id="ARBA00023065"/>
    </source>
</evidence>
<reference evidence="9" key="1">
    <citation type="submission" date="2020-10" db="EMBL/GenBank/DDBJ databases">
        <authorList>
            <person name="Castelo-Branco R."/>
            <person name="Eusebio N."/>
            <person name="Adriana R."/>
            <person name="Vieira A."/>
            <person name="Brugerolle De Fraissinette N."/>
            <person name="Rezende De Castro R."/>
            <person name="Schneider M.P."/>
            <person name="Vasconcelos V."/>
            <person name="Leao P.N."/>
        </authorList>
    </citation>
    <scope>NUCLEOTIDE SEQUENCE</scope>
    <source>
        <strain evidence="9">LEGE 06105</strain>
    </source>
</reference>
<keyword evidence="5 8" id="KW-1133">Transmembrane helix</keyword>